<feature type="transmembrane region" description="Helical" evidence="2">
    <location>
        <begin position="144"/>
        <end position="170"/>
    </location>
</feature>
<gene>
    <name evidence="3" type="ORF">IT779_36235</name>
</gene>
<feature type="transmembrane region" description="Helical" evidence="2">
    <location>
        <begin position="211"/>
        <end position="238"/>
    </location>
</feature>
<accession>A0A931IJG4</accession>
<keyword evidence="2" id="KW-0812">Transmembrane</keyword>
<keyword evidence="2" id="KW-1133">Transmembrane helix</keyword>
<feature type="region of interest" description="Disordered" evidence="1">
    <location>
        <begin position="245"/>
        <end position="265"/>
    </location>
</feature>
<reference evidence="3" key="1">
    <citation type="submission" date="2020-11" db="EMBL/GenBank/DDBJ databases">
        <title>Nocardia NEAU-351.nov., a novel actinomycete isolated from the cow dung.</title>
        <authorList>
            <person name="Zhang X."/>
        </authorList>
    </citation>
    <scope>NUCLEOTIDE SEQUENCE</scope>
    <source>
        <strain evidence="3">NEAU-351</strain>
    </source>
</reference>
<dbReference type="EMBL" id="JADMLG010000028">
    <property type="protein sequence ID" value="MBH0781738.1"/>
    <property type="molecule type" value="Genomic_DNA"/>
</dbReference>
<organism evidence="3 4">
    <name type="scientific">Nocardia bovistercoris</name>
    <dbReference type="NCBI Taxonomy" id="2785916"/>
    <lineage>
        <taxon>Bacteria</taxon>
        <taxon>Bacillati</taxon>
        <taxon>Actinomycetota</taxon>
        <taxon>Actinomycetes</taxon>
        <taxon>Mycobacteriales</taxon>
        <taxon>Nocardiaceae</taxon>
        <taxon>Nocardia</taxon>
    </lineage>
</organism>
<dbReference type="Proteomes" id="UP000655751">
    <property type="component" value="Unassembled WGS sequence"/>
</dbReference>
<dbReference type="RefSeq" id="WP_196154019.1">
    <property type="nucleotide sequence ID" value="NZ_JADMLG010000028.1"/>
</dbReference>
<feature type="transmembrane region" description="Helical" evidence="2">
    <location>
        <begin position="49"/>
        <end position="69"/>
    </location>
</feature>
<evidence type="ECO:0000313" key="4">
    <source>
        <dbReference type="Proteomes" id="UP000655751"/>
    </source>
</evidence>
<evidence type="ECO:0000313" key="3">
    <source>
        <dbReference type="EMBL" id="MBH0781738.1"/>
    </source>
</evidence>
<protein>
    <submittedName>
        <fullName evidence="3">Uncharacterized protein</fullName>
    </submittedName>
</protein>
<dbReference type="AlphaFoldDB" id="A0A931IJG4"/>
<evidence type="ECO:0000256" key="1">
    <source>
        <dbReference type="SAM" id="MobiDB-lite"/>
    </source>
</evidence>
<sequence length="265" mass="27458">MWHTARPAKVGKGSSVEDGTVEGLPDPPSRRSSGTYDASLGRERSRELWWRWFAAATTGEFLGFVVPAAMGAATSDAAMPITATVMLIAGAIEGGVLGWFQARVLRSVIAGFHSAEWIVATVSGALVAWSLGVVPMLTDGFADLSVFVVVPAVVLGGAVLLLSIGVAQWAVLRRYVSGAARWILATALAWAGGLAAFTAFTTPLWQPGQPYAVVVLIGVVGGVLMAAVMAAITGWFLVRLLSPSPEGDERPAETGPQSLVGGGEA</sequence>
<feature type="transmembrane region" description="Helical" evidence="2">
    <location>
        <begin position="182"/>
        <end position="205"/>
    </location>
</feature>
<feature type="transmembrane region" description="Helical" evidence="2">
    <location>
        <begin position="117"/>
        <end position="138"/>
    </location>
</feature>
<name>A0A931IJG4_9NOCA</name>
<keyword evidence="4" id="KW-1185">Reference proteome</keyword>
<keyword evidence="2" id="KW-0472">Membrane</keyword>
<proteinExistence type="predicted"/>
<comment type="caution">
    <text evidence="3">The sequence shown here is derived from an EMBL/GenBank/DDBJ whole genome shotgun (WGS) entry which is preliminary data.</text>
</comment>
<feature type="region of interest" description="Disordered" evidence="1">
    <location>
        <begin position="1"/>
        <end position="38"/>
    </location>
</feature>
<evidence type="ECO:0000256" key="2">
    <source>
        <dbReference type="SAM" id="Phobius"/>
    </source>
</evidence>
<feature type="transmembrane region" description="Helical" evidence="2">
    <location>
        <begin position="81"/>
        <end position="105"/>
    </location>
</feature>